<dbReference type="Proteomes" id="UP000541610">
    <property type="component" value="Unassembled WGS sequence"/>
</dbReference>
<name>A0A7J6PEX3_PEROL</name>
<reference evidence="1 2" key="1">
    <citation type="submission" date="2020-04" db="EMBL/GenBank/DDBJ databases">
        <title>Perkinsus olseni comparative genomics.</title>
        <authorList>
            <person name="Bogema D.R."/>
        </authorList>
    </citation>
    <scope>NUCLEOTIDE SEQUENCE [LARGE SCALE GENOMIC DNA]</scope>
    <source>
        <strain evidence="1">00978-12</strain>
    </source>
</reference>
<dbReference type="AlphaFoldDB" id="A0A7J6PEX3"/>
<gene>
    <name evidence="1" type="ORF">FOZ60_006917</name>
</gene>
<comment type="caution">
    <text evidence="1">The sequence shown here is derived from an EMBL/GenBank/DDBJ whole genome shotgun (WGS) entry which is preliminary data.</text>
</comment>
<dbReference type="EMBL" id="JABANP010000028">
    <property type="protein sequence ID" value="KAF4694763.1"/>
    <property type="molecule type" value="Genomic_DNA"/>
</dbReference>
<accession>A0A7J6PEX3</accession>
<protein>
    <submittedName>
        <fullName evidence="1">Uncharacterized protein</fullName>
    </submittedName>
</protein>
<evidence type="ECO:0000313" key="2">
    <source>
        <dbReference type="Proteomes" id="UP000541610"/>
    </source>
</evidence>
<evidence type="ECO:0000313" key="1">
    <source>
        <dbReference type="EMBL" id="KAF4694763.1"/>
    </source>
</evidence>
<sequence length="101" mass="11180">MNPSDKQQAQSRSSSSQGSLQYLYHLRRPLASTFQHNIPTTSAASPTDYCVALTYCNNSTAKSTVKRPFSWLRKTLRKEIDNITLPDDMVAAAAADDVITD</sequence>
<proteinExistence type="predicted"/>
<organism evidence="1 2">
    <name type="scientific">Perkinsus olseni</name>
    <name type="common">Perkinsus atlanticus</name>
    <dbReference type="NCBI Taxonomy" id="32597"/>
    <lineage>
        <taxon>Eukaryota</taxon>
        <taxon>Sar</taxon>
        <taxon>Alveolata</taxon>
        <taxon>Perkinsozoa</taxon>
        <taxon>Perkinsea</taxon>
        <taxon>Perkinsida</taxon>
        <taxon>Perkinsidae</taxon>
        <taxon>Perkinsus</taxon>
    </lineage>
</organism>